<evidence type="ECO:0000256" key="3">
    <source>
        <dbReference type="SAM" id="MobiDB-lite"/>
    </source>
</evidence>
<reference evidence="8" key="2">
    <citation type="submission" date="2021-04" db="EMBL/GenBank/DDBJ databases">
        <authorList>
            <person name="Gilroy R."/>
        </authorList>
    </citation>
    <scope>NUCLEOTIDE SEQUENCE</scope>
    <source>
        <strain evidence="8">CHK186-16707</strain>
    </source>
</reference>
<feature type="compositionally biased region" description="Low complexity" evidence="3">
    <location>
        <begin position="418"/>
        <end position="434"/>
    </location>
</feature>
<feature type="domain" description="Multidrug resistance protein MdtA-like alpha-helical hairpin" evidence="5">
    <location>
        <begin position="108"/>
        <end position="177"/>
    </location>
</feature>
<organism evidence="8 9">
    <name type="scientific">Candidatus Mailhella merdigallinarum</name>
    <dbReference type="NCBI Taxonomy" id="2838658"/>
    <lineage>
        <taxon>Bacteria</taxon>
        <taxon>Pseudomonadati</taxon>
        <taxon>Thermodesulfobacteriota</taxon>
        <taxon>Desulfovibrionia</taxon>
        <taxon>Desulfovibrionales</taxon>
        <taxon>Desulfovibrionaceae</taxon>
        <taxon>Mailhella</taxon>
    </lineage>
</organism>
<dbReference type="AlphaFoldDB" id="A0A9D2HC94"/>
<dbReference type="GO" id="GO:0046677">
    <property type="term" value="P:response to antibiotic"/>
    <property type="evidence" value="ECO:0007669"/>
    <property type="project" value="TreeGrafter"/>
</dbReference>
<dbReference type="InterPro" id="IPR058624">
    <property type="entry name" value="MdtA-like_HH"/>
</dbReference>
<evidence type="ECO:0000313" key="8">
    <source>
        <dbReference type="EMBL" id="HJA08573.1"/>
    </source>
</evidence>
<evidence type="ECO:0000256" key="1">
    <source>
        <dbReference type="ARBA" id="ARBA00009477"/>
    </source>
</evidence>
<sequence length="434" mass="46536">MTRHYFQHISGTLFCLALAVAAAGCSDDKKTMESTAQMPPPVVAVMEIVPENVPLQSTYMGQTMGYLSATVSAQVGGILKQRTYKEGDYVAKGQVLFEIDPASYQAALDQAQGQLTMAQTQYNNAKREYDRILPLYARNAVSQRDRDNAQAAYDSARAQVESAKASVEQAQIQLGYTKVVAPISGYTSSESVTEGNLISPGTPLTTINQTDPMYVNFSIPSAEMRMTKRLEAEKRARTTIRDADAVMQLLEGEQFPHVGRVTFVDTKVDPATSAIHARAQFPNPAGGLLPGQYASVSISAVTLVDAMLVPQNAVLQTAQGPMVYTVYTKDEHPMARLTPIKLGEIFGNEFLLDGGLEPGTTIVVEGINKVRPDSPITPKLLPRPSRRTPLSTPDSVTVPPASELGVPSPVLPADEKGASAQPDQSAPAASGSTH</sequence>
<dbReference type="SUPFAM" id="SSF111369">
    <property type="entry name" value="HlyD-like secretion proteins"/>
    <property type="match status" value="1"/>
</dbReference>
<feature type="coiled-coil region" evidence="2">
    <location>
        <begin position="108"/>
        <end position="173"/>
    </location>
</feature>
<evidence type="ECO:0000313" key="9">
    <source>
        <dbReference type="Proteomes" id="UP000824225"/>
    </source>
</evidence>
<dbReference type="Gene3D" id="2.40.420.20">
    <property type="match status" value="1"/>
</dbReference>
<protein>
    <submittedName>
        <fullName evidence="8">Efflux RND transporter periplasmic adaptor subunit</fullName>
    </submittedName>
</protein>
<evidence type="ECO:0000259" key="7">
    <source>
        <dbReference type="Pfam" id="PF25944"/>
    </source>
</evidence>
<comment type="similarity">
    <text evidence="1">Belongs to the membrane fusion protein (MFP) (TC 8.A.1) family.</text>
</comment>
<name>A0A9D2HC94_9BACT</name>
<dbReference type="Proteomes" id="UP000824225">
    <property type="component" value="Unassembled WGS sequence"/>
</dbReference>
<dbReference type="EMBL" id="DXAN01000017">
    <property type="protein sequence ID" value="HJA08573.1"/>
    <property type="molecule type" value="Genomic_DNA"/>
</dbReference>
<keyword evidence="4" id="KW-0732">Signal</keyword>
<gene>
    <name evidence="8" type="ORF">H9962_05225</name>
</gene>
<feature type="chain" id="PRO_5038691584" evidence="4">
    <location>
        <begin position="23"/>
        <end position="434"/>
    </location>
</feature>
<feature type="domain" description="Multidrug resistance protein MdtA-like beta-barrel" evidence="7">
    <location>
        <begin position="212"/>
        <end position="299"/>
    </location>
</feature>
<feature type="compositionally biased region" description="Low complexity" evidence="3">
    <location>
        <begin position="377"/>
        <end position="395"/>
    </location>
</feature>
<dbReference type="Pfam" id="PF25944">
    <property type="entry name" value="Beta-barrel_RND"/>
    <property type="match status" value="1"/>
</dbReference>
<feature type="domain" description="Multidrug resistance protein MdtA-like barrel-sandwich hybrid" evidence="6">
    <location>
        <begin position="69"/>
        <end position="206"/>
    </location>
</feature>
<dbReference type="Gene3D" id="2.40.50.100">
    <property type="match status" value="1"/>
</dbReference>
<dbReference type="Gene3D" id="1.10.287.470">
    <property type="entry name" value="Helix hairpin bin"/>
    <property type="match status" value="1"/>
</dbReference>
<dbReference type="GO" id="GO:0030313">
    <property type="term" value="C:cell envelope"/>
    <property type="evidence" value="ECO:0007669"/>
    <property type="project" value="UniProtKB-SubCell"/>
</dbReference>
<dbReference type="Pfam" id="PF25917">
    <property type="entry name" value="BSH_RND"/>
    <property type="match status" value="1"/>
</dbReference>
<feature type="region of interest" description="Disordered" evidence="3">
    <location>
        <begin position="373"/>
        <end position="434"/>
    </location>
</feature>
<dbReference type="GO" id="GO:0005886">
    <property type="term" value="C:plasma membrane"/>
    <property type="evidence" value="ECO:0007669"/>
    <property type="project" value="TreeGrafter"/>
</dbReference>
<comment type="caution">
    <text evidence="8">The sequence shown here is derived from an EMBL/GenBank/DDBJ whole genome shotgun (WGS) entry which is preliminary data.</text>
</comment>
<evidence type="ECO:0000259" key="5">
    <source>
        <dbReference type="Pfam" id="PF25876"/>
    </source>
</evidence>
<dbReference type="InterPro" id="IPR058625">
    <property type="entry name" value="MdtA-like_BSH"/>
</dbReference>
<reference evidence="8" key="1">
    <citation type="journal article" date="2021" name="PeerJ">
        <title>Extensive microbial diversity within the chicken gut microbiome revealed by metagenomics and culture.</title>
        <authorList>
            <person name="Gilroy R."/>
            <person name="Ravi A."/>
            <person name="Getino M."/>
            <person name="Pursley I."/>
            <person name="Horton D.L."/>
            <person name="Alikhan N.F."/>
            <person name="Baker D."/>
            <person name="Gharbi K."/>
            <person name="Hall N."/>
            <person name="Watson M."/>
            <person name="Adriaenssens E.M."/>
            <person name="Foster-Nyarko E."/>
            <person name="Jarju S."/>
            <person name="Secka A."/>
            <person name="Antonio M."/>
            <person name="Oren A."/>
            <person name="Chaudhuri R.R."/>
            <person name="La Ragione R."/>
            <person name="Hildebrand F."/>
            <person name="Pallen M.J."/>
        </authorList>
    </citation>
    <scope>NUCLEOTIDE SEQUENCE</scope>
    <source>
        <strain evidence="8">CHK186-16707</strain>
    </source>
</reference>
<dbReference type="PROSITE" id="PS51257">
    <property type="entry name" value="PROKAR_LIPOPROTEIN"/>
    <property type="match status" value="1"/>
</dbReference>
<proteinExistence type="inferred from homology"/>
<dbReference type="InterPro" id="IPR058626">
    <property type="entry name" value="MdtA-like_b-barrel"/>
</dbReference>
<dbReference type="GO" id="GO:0022857">
    <property type="term" value="F:transmembrane transporter activity"/>
    <property type="evidence" value="ECO:0007669"/>
    <property type="project" value="InterPro"/>
</dbReference>
<dbReference type="Gene3D" id="2.40.30.170">
    <property type="match status" value="1"/>
</dbReference>
<dbReference type="PANTHER" id="PTHR30158">
    <property type="entry name" value="ACRA/E-RELATED COMPONENT OF DRUG EFFLUX TRANSPORTER"/>
    <property type="match status" value="1"/>
</dbReference>
<evidence type="ECO:0000259" key="6">
    <source>
        <dbReference type="Pfam" id="PF25917"/>
    </source>
</evidence>
<accession>A0A9D2HC94</accession>
<feature type="signal peptide" evidence="4">
    <location>
        <begin position="1"/>
        <end position="22"/>
    </location>
</feature>
<dbReference type="InterPro" id="IPR006143">
    <property type="entry name" value="RND_pump_MFP"/>
</dbReference>
<keyword evidence="2" id="KW-0175">Coiled coil</keyword>
<evidence type="ECO:0000256" key="2">
    <source>
        <dbReference type="SAM" id="Coils"/>
    </source>
</evidence>
<dbReference type="NCBIfam" id="TIGR01730">
    <property type="entry name" value="RND_mfp"/>
    <property type="match status" value="1"/>
</dbReference>
<dbReference type="Pfam" id="PF25876">
    <property type="entry name" value="HH_MFP_RND"/>
    <property type="match status" value="1"/>
</dbReference>
<evidence type="ECO:0000256" key="4">
    <source>
        <dbReference type="SAM" id="SignalP"/>
    </source>
</evidence>